<dbReference type="GO" id="GO:0046872">
    <property type="term" value="F:metal ion binding"/>
    <property type="evidence" value="ECO:0007669"/>
    <property type="project" value="UniProtKB-KW"/>
</dbReference>
<dbReference type="PANTHER" id="PTHR11538">
    <property type="entry name" value="PHENYLALANYL-TRNA SYNTHETASE"/>
    <property type="match status" value="1"/>
</dbReference>
<keyword evidence="14" id="KW-1185">Reference proteome</keyword>
<evidence type="ECO:0000256" key="2">
    <source>
        <dbReference type="ARBA" id="ARBA00012814"/>
    </source>
</evidence>
<feature type="non-terminal residue" evidence="13">
    <location>
        <position position="240"/>
    </location>
</feature>
<evidence type="ECO:0000313" key="13">
    <source>
        <dbReference type="EMBL" id="CAG8733916.1"/>
    </source>
</evidence>
<evidence type="ECO:0000256" key="9">
    <source>
        <dbReference type="ARBA" id="ARBA00022917"/>
    </source>
</evidence>
<dbReference type="NCBIfam" id="TIGR00468">
    <property type="entry name" value="pheS"/>
    <property type="match status" value="1"/>
</dbReference>
<evidence type="ECO:0000256" key="11">
    <source>
        <dbReference type="ARBA" id="ARBA00049255"/>
    </source>
</evidence>
<evidence type="ECO:0000256" key="7">
    <source>
        <dbReference type="ARBA" id="ARBA00022840"/>
    </source>
</evidence>
<evidence type="ECO:0000256" key="3">
    <source>
        <dbReference type="ARBA" id="ARBA00022490"/>
    </source>
</evidence>
<dbReference type="GO" id="GO:0005737">
    <property type="term" value="C:cytoplasm"/>
    <property type="evidence" value="ECO:0007669"/>
    <property type="project" value="UniProtKB-SubCell"/>
</dbReference>
<sequence length="240" mass="27511">IKEQNQAKELKKDRVDIYLEGKKISLANLHPLTQIIQKIYDIFLPLGYRIIESPEIENEEYNFNKLNMPPEHPARDMHDTFYLNSNLLLRTHTSNTQIRVMENNPNQELKVITAGKVYRRDEDDATHTHQFTQIEGFVVGRDVSFSQLKGTLELVLRKLFSENHPIRFRPSYFPFTEPSVEVDAQCLACQGKGCNICKKTGWVEILGAGLIHPQVLKNCGFDSQKFTGFAFGLGVERLSS</sequence>
<proteinExistence type="predicted"/>
<dbReference type="GO" id="GO:0006432">
    <property type="term" value="P:phenylalanyl-tRNA aminoacylation"/>
    <property type="evidence" value="ECO:0007669"/>
    <property type="project" value="InterPro"/>
</dbReference>
<dbReference type="InterPro" id="IPR006195">
    <property type="entry name" value="aa-tRNA-synth_II"/>
</dbReference>
<dbReference type="OrthoDB" id="238316at2759"/>
<keyword evidence="3" id="KW-0963">Cytoplasm</keyword>
<dbReference type="Gene3D" id="3.30.930.10">
    <property type="entry name" value="Bira Bifunctional Protein, Domain 2"/>
    <property type="match status" value="1"/>
</dbReference>
<keyword evidence="10" id="KW-0030">Aminoacyl-tRNA synthetase</keyword>
<evidence type="ECO:0000256" key="8">
    <source>
        <dbReference type="ARBA" id="ARBA00022842"/>
    </source>
</evidence>
<keyword evidence="7" id="KW-0067">ATP-binding</keyword>
<dbReference type="GO" id="GO:0005524">
    <property type="term" value="F:ATP binding"/>
    <property type="evidence" value="ECO:0007669"/>
    <property type="project" value="UniProtKB-KW"/>
</dbReference>
<dbReference type="GO" id="GO:0004826">
    <property type="term" value="F:phenylalanine-tRNA ligase activity"/>
    <property type="evidence" value="ECO:0007669"/>
    <property type="project" value="UniProtKB-EC"/>
</dbReference>
<evidence type="ECO:0000313" key="14">
    <source>
        <dbReference type="Proteomes" id="UP000789508"/>
    </source>
</evidence>
<name>A0A9N9NHM0_9GLOM</name>
<evidence type="ECO:0000256" key="4">
    <source>
        <dbReference type="ARBA" id="ARBA00022598"/>
    </source>
</evidence>
<keyword evidence="6" id="KW-0547">Nucleotide-binding</keyword>
<accession>A0A9N9NHM0</accession>
<dbReference type="SUPFAM" id="SSF55681">
    <property type="entry name" value="Class II aaRS and biotin synthetases"/>
    <property type="match status" value="1"/>
</dbReference>
<reference evidence="13" key="1">
    <citation type="submission" date="2021-06" db="EMBL/GenBank/DDBJ databases">
        <authorList>
            <person name="Kallberg Y."/>
            <person name="Tangrot J."/>
            <person name="Rosling A."/>
        </authorList>
    </citation>
    <scope>NUCLEOTIDE SEQUENCE</scope>
    <source>
        <strain evidence="13">FL130A</strain>
    </source>
</reference>
<comment type="caution">
    <text evidence="13">The sequence shown here is derived from an EMBL/GenBank/DDBJ whole genome shotgun (WGS) entry which is preliminary data.</text>
</comment>
<dbReference type="EMBL" id="CAJVPS010031814">
    <property type="protein sequence ID" value="CAG8733916.1"/>
    <property type="molecule type" value="Genomic_DNA"/>
</dbReference>
<evidence type="ECO:0000256" key="5">
    <source>
        <dbReference type="ARBA" id="ARBA00022723"/>
    </source>
</evidence>
<dbReference type="CDD" id="cd00496">
    <property type="entry name" value="PheRS_alpha_core"/>
    <property type="match status" value="1"/>
</dbReference>
<dbReference type="InterPro" id="IPR002319">
    <property type="entry name" value="Phenylalanyl-tRNA_Synthase"/>
</dbReference>
<keyword evidence="5" id="KW-0479">Metal-binding</keyword>
<keyword evidence="8" id="KW-0460">Magnesium</keyword>
<evidence type="ECO:0000256" key="10">
    <source>
        <dbReference type="ARBA" id="ARBA00023146"/>
    </source>
</evidence>
<comment type="subcellular location">
    <subcellularLocation>
        <location evidence="1">Cytoplasm</location>
    </subcellularLocation>
</comment>
<evidence type="ECO:0000256" key="1">
    <source>
        <dbReference type="ARBA" id="ARBA00004496"/>
    </source>
</evidence>
<protein>
    <recommendedName>
        <fullName evidence="2">phenylalanine--tRNA ligase</fullName>
        <ecNumber evidence="2">6.1.1.20</ecNumber>
    </recommendedName>
</protein>
<keyword evidence="9" id="KW-0648">Protein biosynthesis</keyword>
<evidence type="ECO:0000259" key="12">
    <source>
        <dbReference type="PROSITE" id="PS50862"/>
    </source>
</evidence>
<dbReference type="InterPro" id="IPR004529">
    <property type="entry name" value="Phe-tRNA-synth_IIc_asu"/>
</dbReference>
<feature type="domain" description="Aminoacyl-transfer RNA synthetases class-II family profile" evidence="12">
    <location>
        <begin position="33"/>
        <end position="240"/>
    </location>
</feature>
<dbReference type="PANTHER" id="PTHR11538:SF41">
    <property type="entry name" value="PHENYLALANINE--TRNA LIGASE, MITOCHONDRIAL"/>
    <property type="match status" value="1"/>
</dbReference>
<evidence type="ECO:0000256" key="6">
    <source>
        <dbReference type="ARBA" id="ARBA00022741"/>
    </source>
</evidence>
<dbReference type="GO" id="GO:0000049">
    <property type="term" value="F:tRNA binding"/>
    <property type="evidence" value="ECO:0007669"/>
    <property type="project" value="InterPro"/>
</dbReference>
<dbReference type="Pfam" id="PF01409">
    <property type="entry name" value="tRNA-synt_2d"/>
    <property type="match status" value="1"/>
</dbReference>
<organism evidence="13 14">
    <name type="scientific">Ambispora leptoticha</name>
    <dbReference type="NCBI Taxonomy" id="144679"/>
    <lineage>
        <taxon>Eukaryota</taxon>
        <taxon>Fungi</taxon>
        <taxon>Fungi incertae sedis</taxon>
        <taxon>Mucoromycota</taxon>
        <taxon>Glomeromycotina</taxon>
        <taxon>Glomeromycetes</taxon>
        <taxon>Archaeosporales</taxon>
        <taxon>Ambisporaceae</taxon>
        <taxon>Ambispora</taxon>
    </lineage>
</organism>
<keyword evidence="4" id="KW-0436">Ligase</keyword>
<dbReference type="InterPro" id="IPR045864">
    <property type="entry name" value="aa-tRNA-synth_II/BPL/LPL"/>
</dbReference>
<gene>
    <name evidence="13" type="ORF">ALEPTO_LOCUS12719</name>
</gene>
<dbReference type="PROSITE" id="PS50862">
    <property type="entry name" value="AA_TRNA_LIGASE_II"/>
    <property type="match status" value="1"/>
</dbReference>
<dbReference type="EC" id="6.1.1.20" evidence="2"/>
<dbReference type="AlphaFoldDB" id="A0A9N9NHM0"/>
<comment type="catalytic activity">
    <reaction evidence="11">
        <text>tRNA(Phe) + L-phenylalanine + ATP = L-phenylalanyl-tRNA(Phe) + AMP + diphosphate + H(+)</text>
        <dbReference type="Rhea" id="RHEA:19413"/>
        <dbReference type="Rhea" id="RHEA-COMP:9668"/>
        <dbReference type="Rhea" id="RHEA-COMP:9699"/>
        <dbReference type="ChEBI" id="CHEBI:15378"/>
        <dbReference type="ChEBI" id="CHEBI:30616"/>
        <dbReference type="ChEBI" id="CHEBI:33019"/>
        <dbReference type="ChEBI" id="CHEBI:58095"/>
        <dbReference type="ChEBI" id="CHEBI:78442"/>
        <dbReference type="ChEBI" id="CHEBI:78531"/>
        <dbReference type="ChEBI" id="CHEBI:456215"/>
        <dbReference type="EC" id="6.1.1.20"/>
    </reaction>
</comment>
<dbReference type="Proteomes" id="UP000789508">
    <property type="component" value="Unassembled WGS sequence"/>
</dbReference>